<dbReference type="PROSITE" id="PS50850">
    <property type="entry name" value="MFS"/>
    <property type="match status" value="1"/>
</dbReference>
<proteinExistence type="inferred from homology"/>
<keyword evidence="3 7" id="KW-0813">Transport</keyword>
<feature type="transmembrane region" description="Helical" evidence="8">
    <location>
        <begin position="396"/>
        <end position="415"/>
    </location>
</feature>
<evidence type="ECO:0000256" key="2">
    <source>
        <dbReference type="ARBA" id="ARBA00010992"/>
    </source>
</evidence>
<dbReference type="InterPro" id="IPR020846">
    <property type="entry name" value="MFS_dom"/>
</dbReference>
<reference evidence="10 11" key="1">
    <citation type="submission" date="2016-04" db="EMBL/GenBank/DDBJ databases">
        <title>A degradative enzymes factory behind the ericoid mycorrhizal symbiosis.</title>
        <authorList>
            <consortium name="DOE Joint Genome Institute"/>
            <person name="Martino E."/>
            <person name="Morin E."/>
            <person name="Grelet G."/>
            <person name="Kuo A."/>
            <person name="Kohler A."/>
            <person name="Daghino S."/>
            <person name="Barry K."/>
            <person name="Choi C."/>
            <person name="Cichocki N."/>
            <person name="Clum A."/>
            <person name="Copeland A."/>
            <person name="Hainaut M."/>
            <person name="Haridas S."/>
            <person name="Labutti K."/>
            <person name="Lindquist E."/>
            <person name="Lipzen A."/>
            <person name="Khouja H.-R."/>
            <person name="Murat C."/>
            <person name="Ohm R."/>
            <person name="Olson A."/>
            <person name="Spatafora J."/>
            <person name="Veneault-Fourrey C."/>
            <person name="Henrissat B."/>
            <person name="Grigoriev I."/>
            <person name="Martin F."/>
            <person name="Perotto S."/>
        </authorList>
    </citation>
    <scope>NUCLEOTIDE SEQUENCE [LARGE SCALE GENOMIC DNA]</scope>
    <source>
        <strain evidence="10 11">F</strain>
    </source>
</reference>
<feature type="transmembrane region" description="Helical" evidence="8">
    <location>
        <begin position="257"/>
        <end position="279"/>
    </location>
</feature>
<sequence length="467" mass="50258">MQFFSKKIPGYALASIFVALGGILNGFDTGSVGAVTEMPSYIETFGHLSPTMRGFTVSLIMLCGAIPATVAGHLADRFGRLRIMIAGAILCTIGCVLECAAFHLWLFLIGRALMGIGQGFALTNVGVYICEIAPSRSRGKFVSLPRFGAAIGVCIGYFSCYGSIHIDGNMSWRLPYLLQAALSTLWAAGSFFLPESPRWLIQHGRRSQAMQELEKLNFEKAEAEKDVLRPIENAASEVGVLEGLHLIFTRQYRLQTCLAVFILSFIQLSGIDGVLYYAPTIFAQAGIPSQTASFLASGVSAILMLAFSIPATLCADKWGRRTSAIWGGIILSGSMLLIGSLYAANAVHSYGAARWVVIVSVFVFAIGYVSTWAVFGKIYASEIQPTKTRATTNSMATGGSFAANWLVAFAAPIFLARSAYGAYFLFGAIALLTLVVLATCMRETRGQSLEDIQALFAQRSARPSIRG</sequence>
<dbReference type="SUPFAM" id="SSF103473">
    <property type="entry name" value="MFS general substrate transporter"/>
    <property type="match status" value="1"/>
</dbReference>
<evidence type="ECO:0000256" key="3">
    <source>
        <dbReference type="ARBA" id="ARBA00022448"/>
    </source>
</evidence>
<dbReference type="Gene3D" id="1.20.1250.20">
    <property type="entry name" value="MFS general substrate transporter like domains"/>
    <property type="match status" value="1"/>
</dbReference>
<dbReference type="GO" id="GO:0005351">
    <property type="term" value="F:carbohydrate:proton symporter activity"/>
    <property type="evidence" value="ECO:0007669"/>
    <property type="project" value="TreeGrafter"/>
</dbReference>
<dbReference type="EMBL" id="KZ613962">
    <property type="protein sequence ID" value="PMD31607.1"/>
    <property type="molecule type" value="Genomic_DNA"/>
</dbReference>
<evidence type="ECO:0000256" key="6">
    <source>
        <dbReference type="ARBA" id="ARBA00023136"/>
    </source>
</evidence>
<dbReference type="InterPro" id="IPR003663">
    <property type="entry name" value="Sugar/inositol_transpt"/>
</dbReference>
<feature type="transmembrane region" description="Helical" evidence="8">
    <location>
        <begin position="57"/>
        <end position="76"/>
    </location>
</feature>
<evidence type="ECO:0000259" key="9">
    <source>
        <dbReference type="PROSITE" id="PS50850"/>
    </source>
</evidence>
<dbReference type="InterPro" id="IPR050360">
    <property type="entry name" value="MFS_Sugar_Transporters"/>
</dbReference>
<dbReference type="FunFam" id="1.20.1250.20:FF:000134">
    <property type="entry name" value="MFS sugar transporter protein"/>
    <property type="match status" value="1"/>
</dbReference>
<keyword evidence="11" id="KW-1185">Reference proteome</keyword>
<feature type="transmembrane region" description="Helical" evidence="8">
    <location>
        <begin position="176"/>
        <end position="193"/>
    </location>
</feature>
<evidence type="ECO:0000313" key="10">
    <source>
        <dbReference type="EMBL" id="PMD31607.1"/>
    </source>
</evidence>
<feature type="transmembrane region" description="Helical" evidence="8">
    <location>
        <begin position="291"/>
        <end position="313"/>
    </location>
</feature>
<dbReference type="PANTHER" id="PTHR48022:SF2">
    <property type="entry name" value="PLASTIDIC GLUCOSE TRANSPORTER 4"/>
    <property type="match status" value="1"/>
</dbReference>
<feature type="transmembrane region" description="Helical" evidence="8">
    <location>
        <begin position="355"/>
        <end position="375"/>
    </location>
</feature>
<evidence type="ECO:0000256" key="8">
    <source>
        <dbReference type="SAM" id="Phobius"/>
    </source>
</evidence>
<keyword evidence="4 8" id="KW-0812">Transmembrane</keyword>
<dbReference type="InterPro" id="IPR005829">
    <property type="entry name" value="Sugar_transporter_CS"/>
</dbReference>
<feature type="transmembrane region" description="Helical" evidence="8">
    <location>
        <begin position="112"/>
        <end position="132"/>
    </location>
</feature>
<dbReference type="AlphaFoldDB" id="A0A2J6QZB3"/>
<dbReference type="InterPro" id="IPR036259">
    <property type="entry name" value="MFS_trans_sf"/>
</dbReference>
<dbReference type="InterPro" id="IPR005828">
    <property type="entry name" value="MFS_sugar_transport-like"/>
</dbReference>
<keyword evidence="6 8" id="KW-0472">Membrane</keyword>
<feature type="transmembrane region" description="Helical" evidence="8">
    <location>
        <begin position="83"/>
        <end position="106"/>
    </location>
</feature>
<dbReference type="PRINTS" id="PR00171">
    <property type="entry name" value="SUGRTRNSPORT"/>
</dbReference>
<evidence type="ECO:0000256" key="4">
    <source>
        <dbReference type="ARBA" id="ARBA00022692"/>
    </source>
</evidence>
<comment type="similarity">
    <text evidence="2 7">Belongs to the major facilitator superfamily. Sugar transporter (TC 2.A.1.1) family.</text>
</comment>
<dbReference type="OrthoDB" id="5399138at2759"/>
<dbReference type="Proteomes" id="UP000235786">
    <property type="component" value="Unassembled WGS sequence"/>
</dbReference>
<feature type="transmembrane region" description="Helical" evidence="8">
    <location>
        <begin position="421"/>
        <end position="440"/>
    </location>
</feature>
<protein>
    <submittedName>
        <fullName evidence="10">General substrate transporter</fullName>
    </submittedName>
</protein>
<evidence type="ECO:0000256" key="5">
    <source>
        <dbReference type="ARBA" id="ARBA00022989"/>
    </source>
</evidence>
<dbReference type="NCBIfam" id="TIGR00879">
    <property type="entry name" value="SP"/>
    <property type="match status" value="1"/>
</dbReference>
<dbReference type="Pfam" id="PF00083">
    <property type="entry name" value="Sugar_tr"/>
    <property type="match status" value="1"/>
</dbReference>
<organism evidence="10 11">
    <name type="scientific">Hyaloscypha variabilis (strain UAMH 11265 / GT02V1 / F)</name>
    <name type="common">Meliniomyces variabilis</name>
    <dbReference type="NCBI Taxonomy" id="1149755"/>
    <lineage>
        <taxon>Eukaryota</taxon>
        <taxon>Fungi</taxon>
        <taxon>Dikarya</taxon>
        <taxon>Ascomycota</taxon>
        <taxon>Pezizomycotina</taxon>
        <taxon>Leotiomycetes</taxon>
        <taxon>Helotiales</taxon>
        <taxon>Hyaloscyphaceae</taxon>
        <taxon>Hyaloscypha</taxon>
        <taxon>Hyaloscypha variabilis</taxon>
    </lineage>
</organism>
<evidence type="ECO:0000256" key="1">
    <source>
        <dbReference type="ARBA" id="ARBA00004141"/>
    </source>
</evidence>
<comment type="subcellular location">
    <subcellularLocation>
        <location evidence="1">Membrane</location>
        <topology evidence="1">Multi-pass membrane protein</topology>
    </subcellularLocation>
</comment>
<feature type="domain" description="Major facilitator superfamily (MFS) profile" evidence="9">
    <location>
        <begin position="14"/>
        <end position="445"/>
    </location>
</feature>
<dbReference type="GO" id="GO:0016020">
    <property type="term" value="C:membrane"/>
    <property type="evidence" value="ECO:0007669"/>
    <property type="project" value="UniProtKB-SubCell"/>
</dbReference>
<name>A0A2J6QZB3_HYAVF</name>
<dbReference type="PANTHER" id="PTHR48022">
    <property type="entry name" value="PLASTIDIC GLUCOSE TRANSPORTER 4"/>
    <property type="match status" value="1"/>
</dbReference>
<evidence type="ECO:0000313" key="11">
    <source>
        <dbReference type="Proteomes" id="UP000235786"/>
    </source>
</evidence>
<gene>
    <name evidence="10" type="ORF">L207DRAFT_501311</name>
</gene>
<feature type="transmembrane region" description="Helical" evidence="8">
    <location>
        <begin position="144"/>
        <end position="164"/>
    </location>
</feature>
<keyword evidence="5 8" id="KW-1133">Transmembrane helix</keyword>
<accession>A0A2J6QZB3</accession>
<feature type="transmembrane region" description="Helical" evidence="8">
    <location>
        <begin position="325"/>
        <end position="343"/>
    </location>
</feature>
<evidence type="ECO:0000256" key="7">
    <source>
        <dbReference type="RuleBase" id="RU003346"/>
    </source>
</evidence>
<dbReference type="PROSITE" id="PS00217">
    <property type="entry name" value="SUGAR_TRANSPORT_2"/>
    <property type="match status" value="1"/>
</dbReference>